<dbReference type="AlphaFoldDB" id="A0A6N8JEJ5"/>
<protein>
    <recommendedName>
        <fullName evidence="1">SGNH hydrolase-type esterase domain-containing protein</fullName>
    </recommendedName>
</protein>
<dbReference type="InterPro" id="IPR013830">
    <property type="entry name" value="SGNH_hydro"/>
</dbReference>
<dbReference type="GO" id="GO:0016788">
    <property type="term" value="F:hydrolase activity, acting on ester bonds"/>
    <property type="evidence" value="ECO:0007669"/>
    <property type="project" value="UniProtKB-ARBA"/>
</dbReference>
<name>A0A6N8JEJ5_9BACT</name>
<reference evidence="2 3" key="1">
    <citation type="submission" date="2019-12" db="EMBL/GenBank/DDBJ databases">
        <title>The draft genomic sequence of strain Chitinophaga oryziterrae JCM 16595.</title>
        <authorList>
            <person name="Zhang X."/>
        </authorList>
    </citation>
    <scope>NUCLEOTIDE SEQUENCE [LARGE SCALE GENOMIC DNA]</scope>
    <source>
        <strain evidence="2 3">JCM 16595</strain>
    </source>
</reference>
<comment type="caution">
    <text evidence="2">The sequence shown here is derived from an EMBL/GenBank/DDBJ whole genome shotgun (WGS) entry which is preliminary data.</text>
</comment>
<proteinExistence type="predicted"/>
<dbReference type="Gene3D" id="3.40.50.1110">
    <property type="entry name" value="SGNH hydrolase"/>
    <property type="match status" value="1"/>
</dbReference>
<dbReference type="InterPro" id="IPR036514">
    <property type="entry name" value="SGNH_hydro_sf"/>
</dbReference>
<dbReference type="SUPFAM" id="SSF52266">
    <property type="entry name" value="SGNH hydrolase"/>
    <property type="match status" value="1"/>
</dbReference>
<dbReference type="EMBL" id="WRXO01000008">
    <property type="protein sequence ID" value="MVT43673.1"/>
    <property type="molecule type" value="Genomic_DNA"/>
</dbReference>
<keyword evidence="3" id="KW-1185">Reference proteome</keyword>
<feature type="domain" description="SGNH hydrolase-type esterase" evidence="1">
    <location>
        <begin position="281"/>
        <end position="445"/>
    </location>
</feature>
<accession>A0A6N8JEJ5</accession>
<evidence type="ECO:0000313" key="2">
    <source>
        <dbReference type="EMBL" id="MVT43673.1"/>
    </source>
</evidence>
<evidence type="ECO:0000259" key="1">
    <source>
        <dbReference type="Pfam" id="PF13472"/>
    </source>
</evidence>
<sequence length="464" mass="51166">MSGKNKSAYPFYIIAGSLVCLVALSMVRNTFSLQHYTSRPLDMLADVRKDEPADSTAIAVEIPTDTSAAISPADTVALAGIPDPDHDHDFASYTGILNYAVHDTAVSGLEHFLSALNELKTGKRKKVRIAYFGDSMIEGDLITEDLRDSLQILFGGSGVGFVPITSVVAGFRTTINHTFSKDWKDYSYKELPPASIPLGMSGHTFVPGESSWTRYAPVHKHNLDKFEEVSLLYGPASGGNISVNDKQYALSGRAPVNTLSWKQDSAHPNVNIKWAGGSSMPFYGVCFEADNGVYVDNYSFRGISGIELGKLSKQIVEQMQTEHPYDLVVLHYGANMLWKPELTDYSWYGRPMKRVMDSLRNDLPNTSFLVITTADKSYRKGGNWMTAPGVPALVKTQHELAKEHGAAYWNLYAAMGGEGSMVQWVEGDPALANKDYTHFNRQGAAKVGALLYKAMMDEYKMEHQ</sequence>
<organism evidence="2 3">
    <name type="scientific">Chitinophaga oryziterrae</name>
    <dbReference type="NCBI Taxonomy" id="1031224"/>
    <lineage>
        <taxon>Bacteria</taxon>
        <taxon>Pseudomonadati</taxon>
        <taxon>Bacteroidota</taxon>
        <taxon>Chitinophagia</taxon>
        <taxon>Chitinophagales</taxon>
        <taxon>Chitinophagaceae</taxon>
        <taxon>Chitinophaga</taxon>
    </lineage>
</organism>
<dbReference type="Pfam" id="PF13472">
    <property type="entry name" value="Lipase_GDSL_2"/>
    <property type="match status" value="1"/>
</dbReference>
<evidence type="ECO:0000313" key="3">
    <source>
        <dbReference type="Proteomes" id="UP000468388"/>
    </source>
</evidence>
<gene>
    <name evidence="2" type="ORF">GO495_23965</name>
</gene>
<dbReference type="Proteomes" id="UP000468388">
    <property type="component" value="Unassembled WGS sequence"/>
</dbReference>
<dbReference type="Gene3D" id="2.60.120.1360">
    <property type="match status" value="1"/>
</dbReference>